<evidence type="ECO:0000256" key="1">
    <source>
        <dbReference type="SAM" id="Phobius"/>
    </source>
</evidence>
<feature type="transmembrane region" description="Helical" evidence="1">
    <location>
        <begin position="257"/>
        <end position="280"/>
    </location>
</feature>
<feature type="transmembrane region" description="Helical" evidence="1">
    <location>
        <begin position="44"/>
        <end position="61"/>
    </location>
</feature>
<dbReference type="OrthoDB" id="8481923at2"/>
<keyword evidence="1" id="KW-0472">Membrane</keyword>
<dbReference type="Proteomes" id="UP000294887">
    <property type="component" value="Unassembled WGS sequence"/>
</dbReference>
<dbReference type="Pfam" id="PF13803">
    <property type="entry name" value="DUF4184"/>
    <property type="match status" value="1"/>
</dbReference>
<proteinExistence type="predicted"/>
<keyword evidence="3" id="KW-1185">Reference proteome</keyword>
<sequence>MREDCIFDNSSITKSLFMPFTVSHTVAVIPLYKYLGKYGAMSPLIIGSMTPDIAYITPFLVHQRMDSHSLIGLYLFCIPMGLTVYFLYHFLMAPVITSVLPKFIQKHLGSHLFQGKLPDIPSHVLVLSLVVGALTHIIWDFFTHETGLPQFIHWMDVPLTAIDGYDIMPYRVLQHFSSLFGLALLVFWGMRWLNRNKNQTAKITHNTADSGWRASSSLKMTAFLVVAISSVLAGVFFGLKHMPETEVMYGLYGAQVFLRFAIVGGATAFLTSTMAMGLYYQYRIRSGF</sequence>
<name>A0A4R1F2X7_9GAMM</name>
<reference evidence="2 3" key="1">
    <citation type="submission" date="2019-03" db="EMBL/GenBank/DDBJ databases">
        <title>Genomic Encyclopedia of Type Strains, Phase IV (KMG-IV): sequencing the most valuable type-strain genomes for metagenomic binning, comparative biology and taxonomic classification.</title>
        <authorList>
            <person name="Goeker M."/>
        </authorList>
    </citation>
    <scope>NUCLEOTIDE SEQUENCE [LARGE SCALE GENOMIC DNA]</scope>
    <source>
        <strain evidence="2 3">DSM 24830</strain>
    </source>
</reference>
<evidence type="ECO:0000313" key="3">
    <source>
        <dbReference type="Proteomes" id="UP000294887"/>
    </source>
</evidence>
<protein>
    <submittedName>
        <fullName evidence="2">Uncharacterized protein DUF4184</fullName>
    </submittedName>
</protein>
<dbReference type="EMBL" id="SMFQ01000003">
    <property type="protein sequence ID" value="TCJ86874.1"/>
    <property type="molecule type" value="Genomic_DNA"/>
</dbReference>
<feature type="transmembrane region" description="Helical" evidence="1">
    <location>
        <begin position="220"/>
        <end position="237"/>
    </location>
</feature>
<dbReference type="AlphaFoldDB" id="A0A4R1F2X7"/>
<feature type="transmembrane region" description="Helical" evidence="1">
    <location>
        <begin position="172"/>
        <end position="193"/>
    </location>
</feature>
<feature type="transmembrane region" description="Helical" evidence="1">
    <location>
        <begin position="120"/>
        <end position="139"/>
    </location>
</feature>
<feature type="transmembrane region" description="Helical" evidence="1">
    <location>
        <begin position="12"/>
        <end position="32"/>
    </location>
</feature>
<accession>A0A4R1F2X7</accession>
<dbReference type="InterPro" id="IPR025238">
    <property type="entry name" value="DUF4184"/>
</dbReference>
<comment type="caution">
    <text evidence="2">The sequence shown here is derived from an EMBL/GenBank/DDBJ whole genome shotgun (WGS) entry which is preliminary data.</text>
</comment>
<gene>
    <name evidence="2" type="ORF">EV695_1373</name>
</gene>
<evidence type="ECO:0000313" key="2">
    <source>
        <dbReference type="EMBL" id="TCJ86874.1"/>
    </source>
</evidence>
<keyword evidence="1" id="KW-0812">Transmembrane</keyword>
<feature type="transmembrane region" description="Helical" evidence="1">
    <location>
        <begin position="73"/>
        <end position="100"/>
    </location>
</feature>
<keyword evidence="1" id="KW-1133">Transmembrane helix</keyword>
<organism evidence="2 3">
    <name type="scientific">Cocleimonas flava</name>
    <dbReference type="NCBI Taxonomy" id="634765"/>
    <lineage>
        <taxon>Bacteria</taxon>
        <taxon>Pseudomonadati</taxon>
        <taxon>Pseudomonadota</taxon>
        <taxon>Gammaproteobacteria</taxon>
        <taxon>Thiotrichales</taxon>
        <taxon>Thiotrichaceae</taxon>
        <taxon>Cocleimonas</taxon>
    </lineage>
</organism>